<feature type="domain" description="FIST" evidence="1">
    <location>
        <begin position="42"/>
        <end position="241"/>
    </location>
</feature>
<evidence type="ECO:0000313" key="4">
    <source>
        <dbReference type="Proteomes" id="UP000777935"/>
    </source>
</evidence>
<organism evidence="3 4">
    <name type="scientific">Parasulfitobacter algicola</name>
    <dbReference type="NCBI Taxonomy" id="2614809"/>
    <lineage>
        <taxon>Bacteria</taxon>
        <taxon>Pseudomonadati</taxon>
        <taxon>Pseudomonadota</taxon>
        <taxon>Alphaproteobacteria</taxon>
        <taxon>Rhodobacterales</taxon>
        <taxon>Roseobacteraceae</taxon>
        <taxon>Parasulfitobacter</taxon>
    </lineage>
</organism>
<feature type="domain" description="FIST C-domain" evidence="2">
    <location>
        <begin position="242"/>
        <end position="371"/>
    </location>
</feature>
<keyword evidence="4" id="KW-1185">Reference proteome</keyword>
<dbReference type="Pfam" id="PF10442">
    <property type="entry name" value="FIST_C"/>
    <property type="match status" value="1"/>
</dbReference>
<dbReference type="Pfam" id="PF08495">
    <property type="entry name" value="FIST"/>
    <property type="match status" value="1"/>
</dbReference>
<accession>A0ABX2IKB5</accession>
<dbReference type="SMART" id="SM01204">
    <property type="entry name" value="FIST_C"/>
    <property type="match status" value="1"/>
</dbReference>
<dbReference type="Proteomes" id="UP000777935">
    <property type="component" value="Unassembled WGS sequence"/>
</dbReference>
<sequence length="390" mass="42301">MDGSKNPSASEEVLKSGLRIAQVECDHIAPIDALQAKLGLGDYALVCLFVSPEADFCDITEKANSAFHGSEVLACTTAGEIGFGGYLDGQIVAVAFPRNHFQVRCCPIFNLDTLDHQAEIDNLIKTRHMMDDVTRDFPHEFAFMLIDGLSLREDELASTLASGLGPVPMFGGSAGDGTRFEKAFISINGTIHRNAAVISLIRTVCPIKVFSLDHLVPKTTQMVVTKADPGRRIVHTLNAEPAAAEYARILGKDPTQLNTFTFAASPVVVRLGGSHHVRAIQRVTDDGDLVFFSAIDEGMVLTLAEPEHMVDHLKETLTGITGNHVPDAILACDCLLRKIEAQQKQMTTELNKILDDKRIVGFSTYGEQRGALHVNHTMTGVAIFPPGTEI</sequence>
<dbReference type="InterPro" id="IPR019494">
    <property type="entry name" value="FIST_C"/>
</dbReference>
<gene>
    <name evidence="3" type="ORF">HRQ87_00695</name>
</gene>
<dbReference type="SMART" id="SM00897">
    <property type="entry name" value="FIST"/>
    <property type="match status" value="1"/>
</dbReference>
<evidence type="ECO:0000313" key="3">
    <source>
        <dbReference type="EMBL" id="NSX53314.1"/>
    </source>
</evidence>
<dbReference type="PANTHER" id="PTHR40252">
    <property type="entry name" value="BLR0328 PROTEIN"/>
    <property type="match status" value="1"/>
</dbReference>
<evidence type="ECO:0000259" key="2">
    <source>
        <dbReference type="SMART" id="SM01204"/>
    </source>
</evidence>
<comment type="caution">
    <text evidence="3">The sequence shown here is derived from an EMBL/GenBank/DDBJ whole genome shotgun (WGS) entry which is preliminary data.</text>
</comment>
<evidence type="ECO:0000259" key="1">
    <source>
        <dbReference type="SMART" id="SM00897"/>
    </source>
</evidence>
<dbReference type="PANTHER" id="PTHR40252:SF2">
    <property type="entry name" value="BLR0328 PROTEIN"/>
    <property type="match status" value="1"/>
</dbReference>
<dbReference type="InterPro" id="IPR013702">
    <property type="entry name" value="FIST_domain_N"/>
</dbReference>
<name>A0ABX2IKB5_9RHOB</name>
<proteinExistence type="predicted"/>
<protein>
    <submittedName>
        <fullName evidence="3">FIST C-terminal domain-containing protein</fullName>
    </submittedName>
</protein>
<dbReference type="EMBL" id="JABUFE010000001">
    <property type="protein sequence ID" value="NSX53314.1"/>
    <property type="molecule type" value="Genomic_DNA"/>
</dbReference>
<reference evidence="3 4" key="1">
    <citation type="submission" date="2020-06" db="EMBL/GenBank/DDBJ databases">
        <title>Sulfitobacter algicola sp. nov., isolated from green algae.</title>
        <authorList>
            <person name="Wang C."/>
        </authorList>
    </citation>
    <scope>NUCLEOTIDE SEQUENCE [LARGE SCALE GENOMIC DNA]</scope>
    <source>
        <strain evidence="3 4">1151</strain>
    </source>
</reference>
<dbReference type="RefSeq" id="WP_174134436.1">
    <property type="nucleotide sequence ID" value="NZ_JABUFE010000001.1"/>
</dbReference>